<dbReference type="Proteomes" id="UP000003688">
    <property type="component" value="Unassembled WGS sequence"/>
</dbReference>
<dbReference type="RefSeq" id="WP_007418195.1">
    <property type="nucleotide sequence ID" value="NZ_ABOX02000058.1"/>
</dbReference>
<name>B9XQW0_PEDPL</name>
<dbReference type="PROSITE" id="PS51257">
    <property type="entry name" value="PROKAR_LIPOPROTEIN"/>
    <property type="match status" value="1"/>
</dbReference>
<feature type="chain" id="PRO_5002893181" description="Lipoprotein" evidence="1">
    <location>
        <begin position="23"/>
        <end position="110"/>
    </location>
</feature>
<dbReference type="AlphaFoldDB" id="B9XQW0"/>
<dbReference type="STRING" id="320771.Cflav_PD0619"/>
<reference evidence="2 3" key="1">
    <citation type="journal article" date="2011" name="J. Bacteriol.">
        <title>Genome sequence of 'Pedosphaera parvula' Ellin514, an aerobic Verrucomicrobial isolate from pasture soil.</title>
        <authorList>
            <person name="Kant R."/>
            <person name="van Passel M.W."/>
            <person name="Sangwan P."/>
            <person name="Palva A."/>
            <person name="Lucas S."/>
            <person name="Copeland A."/>
            <person name="Lapidus A."/>
            <person name="Glavina Del Rio T."/>
            <person name="Dalin E."/>
            <person name="Tice H."/>
            <person name="Bruce D."/>
            <person name="Goodwin L."/>
            <person name="Pitluck S."/>
            <person name="Chertkov O."/>
            <person name="Larimer F.W."/>
            <person name="Land M.L."/>
            <person name="Hauser L."/>
            <person name="Brettin T.S."/>
            <person name="Detter J.C."/>
            <person name="Han S."/>
            <person name="de Vos W.M."/>
            <person name="Janssen P.H."/>
            <person name="Smidt H."/>
        </authorList>
    </citation>
    <scope>NUCLEOTIDE SEQUENCE [LARGE SCALE GENOMIC DNA]</scope>
    <source>
        <strain evidence="2 3">Ellin514</strain>
    </source>
</reference>
<evidence type="ECO:0000313" key="3">
    <source>
        <dbReference type="Proteomes" id="UP000003688"/>
    </source>
</evidence>
<feature type="signal peptide" evidence="1">
    <location>
        <begin position="1"/>
        <end position="22"/>
    </location>
</feature>
<proteinExistence type="predicted"/>
<protein>
    <recommendedName>
        <fullName evidence="4">Lipoprotein</fullName>
    </recommendedName>
</protein>
<evidence type="ECO:0008006" key="4">
    <source>
        <dbReference type="Google" id="ProtNLM"/>
    </source>
</evidence>
<accession>B9XQW0</accession>
<keyword evidence="3" id="KW-1185">Reference proteome</keyword>
<keyword evidence="1" id="KW-0732">Signal</keyword>
<evidence type="ECO:0000313" key="2">
    <source>
        <dbReference type="EMBL" id="EEF57737.1"/>
    </source>
</evidence>
<sequence precursor="true">MKKCCWACFAAVSLLISGCATTERQAPLALTGNIAVDGPNAIANGPKRDKVLWEYRTAAADLRKGQFQEAKTMLDDALLTRGGIYGKDRCEAGAWLLPRRGEEDVHRRTV</sequence>
<comment type="caution">
    <text evidence="2">The sequence shown here is derived from an EMBL/GenBank/DDBJ whole genome shotgun (WGS) entry which is preliminary data.</text>
</comment>
<organism evidence="2 3">
    <name type="scientific">Pedosphaera parvula (strain Ellin514)</name>
    <dbReference type="NCBI Taxonomy" id="320771"/>
    <lineage>
        <taxon>Bacteria</taxon>
        <taxon>Pseudomonadati</taxon>
        <taxon>Verrucomicrobiota</taxon>
        <taxon>Pedosphaerae</taxon>
        <taxon>Pedosphaerales</taxon>
        <taxon>Pedosphaeraceae</taxon>
        <taxon>Pedosphaera</taxon>
    </lineage>
</organism>
<gene>
    <name evidence="2" type="ORF">Cflav_PD0619</name>
</gene>
<evidence type="ECO:0000256" key="1">
    <source>
        <dbReference type="SAM" id="SignalP"/>
    </source>
</evidence>
<dbReference type="EMBL" id="ABOX02000058">
    <property type="protein sequence ID" value="EEF57737.1"/>
    <property type="molecule type" value="Genomic_DNA"/>
</dbReference>